<protein>
    <submittedName>
        <fullName evidence="1">Uncharacterized protein</fullName>
    </submittedName>
</protein>
<dbReference type="EMBL" id="UZAU01000388">
    <property type="status" value="NOT_ANNOTATED_CDS"/>
    <property type="molecule type" value="Genomic_DNA"/>
</dbReference>
<name>A0A803PCT4_CANSA</name>
<sequence length="164" mass="18633">MRKACCLSKNQRGPNMEACPADTQTSTRRRKNVCAFKCFTFVVVDYPTTYNAILGHPVLVDFGAVTSIRHLCMKFSCDNECVGVRGDQKSVRICYNVSIQIVFMVWEEALIAYKMEIQAEVEAVWEDYEDELDPHVGTKIIIKPMEDVEEVNICDVVPTKTIKV</sequence>
<reference evidence="1" key="2">
    <citation type="submission" date="2021-03" db="UniProtKB">
        <authorList>
            <consortium name="EnsemblPlants"/>
        </authorList>
    </citation>
    <scope>IDENTIFICATION</scope>
</reference>
<dbReference type="Proteomes" id="UP000596661">
    <property type="component" value="Chromosome 4"/>
</dbReference>
<dbReference type="AlphaFoldDB" id="A0A803PCT4"/>
<organism evidence="1 2">
    <name type="scientific">Cannabis sativa</name>
    <name type="common">Hemp</name>
    <name type="synonym">Marijuana</name>
    <dbReference type="NCBI Taxonomy" id="3483"/>
    <lineage>
        <taxon>Eukaryota</taxon>
        <taxon>Viridiplantae</taxon>
        <taxon>Streptophyta</taxon>
        <taxon>Embryophyta</taxon>
        <taxon>Tracheophyta</taxon>
        <taxon>Spermatophyta</taxon>
        <taxon>Magnoliopsida</taxon>
        <taxon>eudicotyledons</taxon>
        <taxon>Gunneridae</taxon>
        <taxon>Pentapetalae</taxon>
        <taxon>rosids</taxon>
        <taxon>fabids</taxon>
        <taxon>Rosales</taxon>
        <taxon>Cannabaceae</taxon>
        <taxon>Cannabis</taxon>
    </lineage>
</organism>
<evidence type="ECO:0000313" key="2">
    <source>
        <dbReference type="Proteomes" id="UP000596661"/>
    </source>
</evidence>
<accession>A0A803PCT4</accession>
<keyword evidence="2" id="KW-1185">Reference proteome</keyword>
<reference evidence="1" key="1">
    <citation type="submission" date="2018-11" db="EMBL/GenBank/DDBJ databases">
        <authorList>
            <person name="Grassa J C."/>
        </authorList>
    </citation>
    <scope>NUCLEOTIDE SEQUENCE [LARGE SCALE GENOMIC DNA]</scope>
</reference>
<dbReference type="Gramene" id="evm.model.04.1378">
    <property type="protein sequence ID" value="cds.evm.model.04.1378"/>
    <property type="gene ID" value="evm.TU.04.1378"/>
</dbReference>
<evidence type="ECO:0000313" key="1">
    <source>
        <dbReference type="EnsemblPlants" id="cds.evm.model.04.1378"/>
    </source>
</evidence>
<dbReference type="EnsemblPlants" id="evm.model.04.1378">
    <property type="protein sequence ID" value="cds.evm.model.04.1378"/>
    <property type="gene ID" value="evm.TU.04.1378"/>
</dbReference>
<proteinExistence type="predicted"/>